<dbReference type="Gene3D" id="3.40.50.300">
    <property type="entry name" value="P-loop containing nucleotide triphosphate hydrolases"/>
    <property type="match status" value="2"/>
</dbReference>
<keyword evidence="4" id="KW-0175">Coiled coil</keyword>
<dbReference type="SUPFAM" id="SSF52540">
    <property type="entry name" value="P-loop containing nucleoside triphosphate hydrolases"/>
    <property type="match status" value="2"/>
</dbReference>
<dbReference type="GO" id="GO:0016887">
    <property type="term" value="F:ATP hydrolysis activity"/>
    <property type="evidence" value="ECO:0007669"/>
    <property type="project" value="InterPro"/>
</dbReference>
<comment type="caution">
    <text evidence="7">The sequence shown here is derived from an EMBL/GenBank/DDBJ whole genome shotgun (WGS) entry which is preliminary data.</text>
</comment>
<dbReference type="OMA" id="QMGLQFE"/>
<dbReference type="CDD" id="cd03221">
    <property type="entry name" value="ABCF_EF-3"/>
    <property type="match status" value="2"/>
</dbReference>
<name>A0A5K1UY18_ENTHI</name>
<evidence type="ECO:0000256" key="1">
    <source>
        <dbReference type="ARBA" id="ARBA00022737"/>
    </source>
</evidence>
<dbReference type="EMBL" id="BDEQ01000001">
    <property type="protein sequence ID" value="GAT97651.1"/>
    <property type="molecule type" value="Genomic_DNA"/>
</dbReference>
<dbReference type="FunFam" id="3.40.50.300:FF:001092">
    <property type="entry name" value="ATP-binding cassette sub-family F member 2"/>
    <property type="match status" value="1"/>
</dbReference>
<dbReference type="VEuPathDB" id="AmoebaDB:EHI_047760"/>
<evidence type="ECO:0000256" key="5">
    <source>
        <dbReference type="SAM" id="MobiDB-lite"/>
    </source>
</evidence>
<dbReference type="GO" id="GO:0005524">
    <property type="term" value="F:ATP binding"/>
    <property type="evidence" value="ECO:0007669"/>
    <property type="project" value="UniProtKB-KW"/>
</dbReference>
<dbReference type="PANTHER" id="PTHR19211">
    <property type="entry name" value="ATP-BINDING TRANSPORT PROTEIN-RELATED"/>
    <property type="match status" value="1"/>
</dbReference>
<dbReference type="InterPro" id="IPR017871">
    <property type="entry name" value="ABC_transporter-like_CS"/>
</dbReference>
<dbReference type="VEuPathDB" id="AmoebaDB:KM1_093350"/>
<proteinExistence type="predicted"/>
<evidence type="ECO:0000256" key="3">
    <source>
        <dbReference type="ARBA" id="ARBA00022840"/>
    </source>
</evidence>
<dbReference type="Pfam" id="PF00005">
    <property type="entry name" value="ABC_tran"/>
    <property type="match status" value="2"/>
</dbReference>
<dbReference type="VEuPathDB" id="AmoebaDB:EHI7A_109860"/>
<feature type="domain" description="ABC transporter" evidence="6">
    <location>
        <begin position="410"/>
        <end position="627"/>
    </location>
</feature>
<dbReference type="PROSITE" id="PS50893">
    <property type="entry name" value="ABC_TRANSPORTER_2"/>
    <property type="match status" value="2"/>
</dbReference>
<dbReference type="Proteomes" id="UP000078387">
    <property type="component" value="Unassembled WGS sequence"/>
</dbReference>
<accession>A0A5K1UY18</accession>
<dbReference type="FunFam" id="3.40.50.300:FF:001197">
    <property type="entry name" value="Putative ATP-binding cassette family ATPase"/>
    <property type="match status" value="1"/>
</dbReference>
<evidence type="ECO:0000259" key="6">
    <source>
        <dbReference type="PROSITE" id="PS50893"/>
    </source>
</evidence>
<feature type="region of interest" description="Disordered" evidence="5">
    <location>
        <begin position="1"/>
        <end position="34"/>
    </location>
</feature>
<keyword evidence="1" id="KW-0677">Repeat</keyword>
<evidence type="ECO:0000313" key="7">
    <source>
        <dbReference type="EMBL" id="GAT97651.1"/>
    </source>
</evidence>
<dbReference type="SMART" id="SM00382">
    <property type="entry name" value="AAA"/>
    <property type="match status" value="2"/>
</dbReference>
<dbReference type="PANTHER" id="PTHR19211:SF14">
    <property type="entry name" value="ATP-BINDING CASSETTE SUB-FAMILY F MEMBER 1"/>
    <property type="match status" value="1"/>
</dbReference>
<sequence length="630" mass="71398">MPKAKKVTKEKVKRVKGEKNTKKSKTLQKEGNDITPLVNEEGEVKYNTRSKDSAIVSVGKQGTESKAWPDYVFLKGTSFSSSNKDKAKDIKIENFTLQVPGKVLLNNSSLTMGFGSKYGLVGKNGIGKSVLMCAISGRESGTPFGNIPANIRILHVQQEVPGNELTPLETVLQADIERLWLINEEKRLLAEKDKKPENEEHEESIEEEDIEPPYDLNDIYERMKEIEASKAEPRALKILKGLGFAEDEMKTKTTKEYSGGWRMRISLATALFLQPDLLILDEPTNHLDLNAVIWLEHYLMNWKKSLLLVSHDTSFLNNVCDHIVHFTNQTLTTYRGDYGSFLKALEMKKNSDEKKKRIEKAEQQKAKKKGEEKKKVKVQLTKQEKASKELEGKAPVFEFPDPGDFDTCAVQFDEVSFKYVGAKQPIFRDLQFGIYLKSRIGLVGPNGTGKSTLMKLIDGELKETTGFITRDRQLRIGRFHQHHVDQLPMDISSIEYMQKTFPSAQIQEIRQFLGRFGLKGDTPKQQIQTLSGGQKSRLVFAEICWKKPHLLLLDEPTNHLDADSIESLIEGLSTFGGGLVLISHHQHMIESACEEIWVVKGNGTVERFDGDFNDYKNMLLKDMDLDDEDN</sequence>
<organism evidence="7 8">
    <name type="scientific">Entamoeba histolytica</name>
    <dbReference type="NCBI Taxonomy" id="5759"/>
    <lineage>
        <taxon>Eukaryota</taxon>
        <taxon>Amoebozoa</taxon>
        <taxon>Evosea</taxon>
        <taxon>Archamoebae</taxon>
        <taxon>Mastigamoebida</taxon>
        <taxon>Entamoebidae</taxon>
        <taxon>Entamoeba</taxon>
    </lineage>
</organism>
<dbReference type="InterPro" id="IPR003593">
    <property type="entry name" value="AAA+_ATPase"/>
</dbReference>
<dbReference type="InterPro" id="IPR003439">
    <property type="entry name" value="ABC_transporter-like_ATP-bd"/>
</dbReference>
<evidence type="ECO:0000313" key="8">
    <source>
        <dbReference type="Proteomes" id="UP000078387"/>
    </source>
</evidence>
<reference evidence="7 8" key="1">
    <citation type="submission" date="2016-05" db="EMBL/GenBank/DDBJ databases">
        <title>First whole genome sequencing of Entamoeba histolytica HM1:IMSS-clone-6.</title>
        <authorList>
            <person name="Mukherjee Avik.K."/>
            <person name="Izumyama S."/>
            <person name="Nakada-Tsukui K."/>
            <person name="Nozaki T."/>
        </authorList>
    </citation>
    <scope>NUCLEOTIDE SEQUENCE [LARGE SCALE GENOMIC DNA]</scope>
    <source>
        <strain evidence="7 8">HM1:IMSS clone 6</strain>
    </source>
</reference>
<gene>
    <name evidence="7" type="ORF">CL6EHI_047760</name>
</gene>
<keyword evidence="3 7" id="KW-0067">ATP-binding</keyword>
<feature type="coiled-coil region" evidence="4">
    <location>
        <begin position="342"/>
        <end position="393"/>
    </location>
</feature>
<dbReference type="PROSITE" id="PS00211">
    <property type="entry name" value="ABC_TRANSPORTER_1"/>
    <property type="match status" value="1"/>
</dbReference>
<dbReference type="FunFam" id="3.40.50.300:FF:002699">
    <property type="entry name" value="ATP-binding cassette protein putative"/>
    <property type="match status" value="1"/>
</dbReference>
<evidence type="ECO:0000256" key="4">
    <source>
        <dbReference type="SAM" id="Coils"/>
    </source>
</evidence>
<protein>
    <submittedName>
        <fullName evidence="7">ATP-binding cassette protein putative</fullName>
    </submittedName>
</protein>
<keyword evidence="2" id="KW-0547">Nucleotide-binding</keyword>
<dbReference type="InterPro" id="IPR027417">
    <property type="entry name" value="P-loop_NTPase"/>
</dbReference>
<dbReference type="VEuPathDB" id="AmoebaDB:EHI5A_080320"/>
<dbReference type="AlphaFoldDB" id="A0A5K1UY18"/>
<dbReference type="InterPro" id="IPR050611">
    <property type="entry name" value="ABCF"/>
</dbReference>
<feature type="compositionally biased region" description="Basic and acidic residues" evidence="5">
    <location>
        <begin position="7"/>
        <end position="32"/>
    </location>
</feature>
<dbReference type="VEuPathDB" id="AmoebaDB:EHI7A_196090"/>
<feature type="domain" description="ABC transporter" evidence="6">
    <location>
        <begin position="90"/>
        <end position="353"/>
    </location>
</feature>
<evidence type="ECO:0000256" key="2">
    <source>
        <dbReference type="ARBA" id="ARBA00022741"/>
    </source>
</evidence>
<dbReference type="VEuPathDB" id="AmoebaDB:EHI8A_081540"/>